<feature type="compositionally biased region" description="Low complexity" evidence="1">
    <location>
        <begin position="62"/>
        <end position="74"/>
    </location>
</feature>
<accession>A0A392RJX5</accession>
<dbReference type="Proteomes" id="UP000265520">
    <property type="component" value="Unassembled WGS sequence"/>
</dbReference>
<protein>
    <submittedName>
        <fullName evidence="2">Uncharacterized protein</fullName>
    </submittedName>
</protein>
<keyword evidence="3" id="KW-1185">Reference proteome</keyword>
<feature type="region of interest" description="Disordered" evidence="1">
    <location>
        <begin position="38"/>
        <end position="91"/>
    </location>
</feature>
<sequence>KIIMSNSTESSPIVNQQIVSPPKDKSSEIIAHTVPISTVPAQSLKKNKAKSSTVKKEKPSKVSESIPSSASIKNPKSKGKKSKTTAGPRKALTMTDLYLKDNPFESSIVESNVDTSVKDSTFLDVGASAK</sequence>
<feature type="compositionally biased region" description="Polar residues" evidence="1">
    <location>
        <begin position="1"/>
        <end position="19"/>
    </location>
</feature>
<dbReference type="AlphaFoldDB" id="A0A392RJX5"/>
<evidence type="ECO:0000313" key="3">
    <source>
        <dbReference type="Proteomes" id="UP000265520"/>
    </source>
</evidence>
<feature type="region of interest" description="Disordered" evidence="1">
    <location>
        <begin position="1"/>
        <end position="26"/>
    </location>
</feature>
<reference evidence="2 3" key="1">
    <citation type="journal article" date="2018" name="Front. Plant Sci.">
        <title>Red Clover (Trifolium pratense) and Zigzag Clover (T. medium) - A Picture of Genomic Similarities and Differences.</title>
        <authorList>
            <person name="Dluhosova J."/>
            <person name="Istvanek J."/>
            <person name="Nedelnik J."/>
            <person name="Repkova J."/>
        </authorList>
    </citation>
    <scope>NUCLEOTIDE SEQUENCE [LARGE SCALE GENOMIC DNA]</scope>
    <source>
        <strain evidence="3">cv. 10/8</strain>
        <tissue evidence="2">Leaf</tissue>
    </source>
</reference>
<feature type="non-terminal residue" evidence="2">
    <location>
        <position position="130"/>
    </location>
</feature>
<feature type="non-terminal residue" evidence="2">
    <location>
        <position position="1"/>
    </location>
</feature>
<dbReference type="EMBL" id="LXQA010230129">
    <property type="protein sequence ID" value="MCI36070.1"/>
    <property type="molecule type" value="Genomic_DNA"/>
</dbReference>
<name>A0A392RJX5_9FABA</name>
<proteinExistence type="predicted"/>
<evidence type="ECO:0000256" key="1">
    <source>
        <dbReference type="SAM" id="MobiDB-lite"/>
    </source>
</evidence>
<evidence type="ECO:0000313" key="2">
    <source>
        <dbReference type="EMBL" id="MCI36070.1"/>
    </source>
</evidence>
<organism evidence="2 3">
    <name type="scientific">Trifolium medium</name>
    <dbReference type="NCBI Taxonomy" id="97028"/>
    <lineage>
        <taxon>Eukaryota</taxon>
        <taxon>Viridiplantae</taxon>
        <taxon>Streptophyta</taxon>
        <taxon>Embryophyta</taxon>
        <taxon>Tracheophyta</taxon>
        <taxon>Spermatophyta</taxon>
        <taxon>Magnoliopsida</taxon>
        <taxon>eudicotyledons</taxon>
        <taxon>Gunneridae</taxon>
        <taxon>Pentapetalae</taxon>
        <taxon>rosids</taxon>
        <taxon>fabids</taxon>
        <taxon>Fabales</taxon>
        <taxon>Fabaceae</taxon>
        <taxon>Papilionoideae</taxon>
        <taxon>50 kb inversion clade</taxon>
        <taxon>NPAAA clade</taxon>
        <taxon>Hologalegina</taxon>
        <taxon>IRL clade</taxon>
        <taxon>Trifolieae</taxon>
        <taxon>Trifolium</taxon>
    </lineage>
</organism>
<comment type="caution">
    <text evidence="2">The sequence shown here is derived from an EMBL/GenBank/DDBJ whole genome shotgun (WGS) entry which is preliminary data.</text>
</comment>